<sequence>MKKYSIGLGLGQNVVTPIPPIFPQNRSDCVNLREPRCTDAILDLMEAERVENWCGLKIGQVLFDSTTDDWSINKSVFASKLYGISNLLYIITDGTGNKFGAFVSKPFHQQSAWVRDEDAFIFMLKYKLSQGLKPIEITMNGHEHAFYVFGNDEDELCAFAFGEILVYKKDFRNKSCCIPDYTDNPPYVLLPTDRVFYAYRICVVKMI</sequence>
<evidence type="ECO:0000259" key="1">
    <source>
        <dbReference type="Pfam" id="PF07534"/>
    </source>
</evidence>
<dbReference type="AlphaFoldDB" id="A0A0A1TYP7"/>
<name>A0A0A1TYP7_ENTIV</name>
<organism evidence="2 3">
    <name type="scientific">Entamoeba invadens IP1</name>
    <dbReference type="NCBI Taxonomy" id="370355"/>
    <lineage>
        <taxon>Eukaryota</taxon>
        <taxon>Amoebozoa</taxon>
        <taxon>Evosea</taxon>
        <taxon>Archamoebae</taxon>
        <taxon>Mastigamoebida</taxon>
        <taxon>Entamoebidae</taxon>
        <taxon>Entamoeba</taxon>
    </lineage>
</organism>
<accession>A0A0A1TYP7</accession>
<evidence type="ECO:0000313" key="3">
    <source>
        <dbReference type="Proteomes" id="UP000014680"/>
    </source>
</evidence>
<dbReference type="RefSeq" id="XP_004184036.1">
    <property type="nucleotide sequence ID" value="XM_004183988.1"/>
</dbReference>
<dbReference type="EMBL" id="KB207112">
    <property type="protein sequence ID" value="ELP84690.1"/>
    <property type="molecule type" value="Genomic_DNA"/>
</dbReference>
<evidence type="ECO:0000313" key="2">
    <source>
        <dbReference type="EMBL" id="ELP84690.1"/>
    </source>
</evidence>
<protein>
    <recommendedName>
        <fullName evidence="1">TLDc domain-containing protein</fullName>
    </recommendedName>
</protein>
<gene>
    <name evidence="2" type="ORF">EIN_173650</name>
</gene>
<dbReference type="KEGG" id="eiv:EIN_173650"/>
<proteinExistence type="predicted"/>
<dbReference type="GeneID" id="14883449"/>
<dbReference type="VEuPathDB" id="AmoebaDB:EIN_173650"/>
<dbReference type="Proteomes" id="UP000014680">
    <property type="component" value="Unassembled WGS sequence"/>
</dbReference>
<dbReference type="Pfam" id="PF07534">
    <property type="entry name" value="TLD"/>
    <property type="match status" value="1"/>
</dbReference>
<feature type="domain" description="TLDc" evidence="1">
    <location>
        <begin position="60"/>
        <end position="148"/>
    </location>
</feature>
<reference evidence="2 3" key="1">
    <citation type="submission" date="2012-10" db="EMBL/GenBank/DDBJ databases">
        <authorList>
            <person name="Zafar N."/>
            <person name="Inman J."/>
            <person name="Hall N."/>
            <person name="Lorenzi H."/>
            <person name="Caler E."/>
        </authorList>
    </citation>
    <scope>NUCLEOTIDE SEQUENCE [LARGE SCALE GENOMIC DNA]</scope>
    <source>
        <strain evidence="2 3">IP1</strain>
    </source>
</reference>
<keyword evidence="3" id="KW-1185">Reference proteome</keyword>
<dbReference type="InterPro" id="IPR006571">
    <property type="entry name" value="TLDc_dom"/>
</dbReference>